<comment type="caution">
    <text evidence="2">The sequence shown here is derived from an EMBL/GenBank/DDBJ whole genome shotgun (WGS) entry which is preliminary data.</text>
</comment>
<evidence type="ECO:0000313" key="2">
    <source>
        <dbReference type="EMBL" id="KAF7241977.1"/>
    </source>
</evidence>
<evidence type="ECO:0000313" key="3">
    <source>
        <dbReference type="Proteomes" id="UP000822476"/>
    </source>
</evidence>
<reference evidence="2" key="1">
    <citation type="submission" date="2019-07" db="EMBL/GenBank/DDBJ databases">
        <title>Annotation for the trematode Paragonimus miyazaki's.</title>
        <authorList>
            <person name="Choi Y.-J."/>
        </authorList>
    </citation>
    <scope>NUCLEOTIDE SEQUENCE</scope>
    <source>
        <strain evidence="2">Japan</strain>
    </source>
</reference>
<gene>
    <name evidence="2" type="ORF">EG68_10612</name>
</gene>
<protein>
    <submittedName>
        <fullName evidence="2">Uncharacterized protein</fullName>
    </submittedName>
</protein>
<organism evidence="2 3">
    <name type="scientific">Paragonimus skrjabini miyazakii</name>
    <dbReference type="NCBI Taxonomy" id="59628"/>
    <lineage>
        <taxon>Eukaryota</taxon>
        <taxon>Metazoa</taxon>
        <taxon>Spiralia</taxon>
        <taxon>Lophotrochozoa</taxon>
        <taxon>Platyhelminthes</taxon>
        <taxon>Trematoda</taxon>
        <taxon>Digenea</taxon>
        <taxon>Plagiorchiida</taxon>
        <taxon>Troglotremata</taxon>
        <taxon>Troglotrematidae</taxon>
        <taxon>Paragonimus</taxon>
    </lineage>
</organism>
<proteinExistence type="predicted"/>
<name>A0A8S9YFL9_9TREM</name>
<feature type="chain" id="PRO_5035818300" evidence="1">
    <location>
        <begin position="22"/>
        <end position="139"/>
    </location>
</feature>
<sequence length="139" mass="16044">MRNQMYSMTTLLLVLITHILASTVGQNSREGCPSALKLQQCNAVAVRKTETYFAPLFRGIKSTILRRSISNNCLNQFCCLYFTIKCTLLEKLRPHYTHCHSEEQRTQMQKKLEKLQKLRGCLPRHFQKLVQIAEGSLNV</sequence>
<dbReference type="EMBL" id="JTDE01006760">
    <property type="protein sequence ID" value="KAF7241977.1"/>
    <property type="molecule type" value="Genomic_DNA"/>
</dbReference>
<dbReference type="Proteomes" id="UP000822476">
    <property type="component" value="Unassembled WGS sequence"/>
</dbReference>
<evidence type="ECO:0000256" key="1">
    <source>
        <dbReference type="SAM" id="SignalP"/>
    </source>
</evidence>
<keyword evidence="1" id="KW-0732">Signal</keyword>
<accession>A0A8S9YFL9</accession>
<dbReference type="AlphaFoldDB" id="A0A8S9YFL9"/>
<keyword evidence="3" id="KW-1185">Reference proteome</keyword>
<feature type="signal peptide" evidence="1">
    <location>
        <begin position="1"/>
        <end position="21"/>
    </location>
</feature>